<dbReference type="Proteomes" id="UP000785613">
    <property type="component" value="Unassembled WGS sequence"/>
</dbReference>
<evidence type="ECO:0000313" key="2">
    <source>
        <dbReference type="Proteomes" id="UP000785613"/>
    </source>
</evidence>
<dbReference type="SUPFAM" id="SSF47336">
    <property type="entry name" value="ACP-like"/>
    <property type="match status" value="1"/>
</dbReference>
<name>A0ABX0LUA0_9BURK</name>
<accession>A0ABX0LUA0</accession>
<dbReference type="InterPro" id="IPR036736">
    <property type="entry name" value="ACP-like_sf"/>
</dbReference>
<protein>
    <submittedName>
        <fullName evidence="1">Acyl carrier protein</fullName>
    </submittedName>
</protein>
<reference evidence="1 2" key="1">
    <citation type="submission" date="2019-09" db="EMBL/GenBank/DDBJ databases">
        <title>Taxonomy of Antarctic Massilia spp.: description of Massilia rubra sp. nov., Massilia aquatica sp. nov., Massilia mucilaginosa sp. nov., Massilia frigida sp. nov. isolated from streams, lakes and regoliths.</title>
        <authorList>
            <person name="Holochova P."/>
            <person name="Sedlacek I."/>
            <person name="Kralova S."/>
            <person name="Maslanova I."/>
            <person name="Busse H.-J."/>
            <person name="Stankova E."/>
            <person name="Vrbovska V."/>
            <person name="Kovarovic V."/>
            <person name="Bartak M."/>
            <person name="Svec P."/>
            <person name="Pantucek R."/>
        </authorList>
    </citation>
    <scope>NUCLEOTIDE SEQUENCE [LARGE SCALE GENOMIC DNA]</scope>
    <source>
        <strain evidence="1 2">CCM 8692</strain>
    </source>
</reference>
<dbReference type="RefSeq" id="WP_167232288.1">
    <property type="nucleotide sequence ID" value="NZ_VUYU01000039.1"/>
</dbReference>
<gene>
    <name evidence="1" type="ORF">F0185_31420</name>
</gene>
<dbReference type="Gene3D" id="1.10.1200.10">
    <property type="entry name" value="ACP-like"/>
    <property type="match status" value="1"/>
</dbReference>
<comment type="caution">
    <text evidence="1">The sequence shown here is derived from an EMBL/GenBank/DDBJ whole genome shotgun (WGS) entry which is preliminary data.</text>
</comment>
<proteinExistence type="predicted"/>
<sequence>MLGNKLLAYIAENYLGGESQQFALDTPLLELNIIDSSALFDLVDLLRREAGVTVPLKAVVPNNFKSVQHMLDLVERLQSESRPALAQAAGGAR</sequence>
<dbReference type="EMBL" id="VUYU01000039">
    <property type="protein sequence ID" value="NHZ38067.1"/>
    <property type="molecule type" value="Genomic_DNA"/>
</dbReference>
<keyword evidence="2" id="KW-1185">Reference proteome</keyword>
<evidence type="ECO:0000313" key="1">
    <source>
        <dbReference type="EMBL" id="NHZ38067.1"/>
    </source>
</evidence>
<organism evidence="1 2">
    <name type="scientific">Massilia rubra</name>
    <dbReference type="NCBI Taxonomy" id="2607910"/>
    <lineage>
        <taxon>Bacteria</taxon>
        <taxon>Pseudomonadati</taxon>
        <taxon>Pseudomonadota</taxon>
        <taxon>Betaproteobacteria</taxon>
        <taxon>Burkholderiales</taxon>
        <taxon>Oxalobacteraceae</taxon>
        <taxon>Telluria group</taxon>
        <taxon>Massilia</taxon>
    </lineage>
</organism>